<dbReference type="PANTHER" id="PTHR33077:SF17">
    <property type="entry name" value="PROTEIN TIFY 5B"/>
    <property type="match status" value="1"/>
</dbReference>
<comment type="function">
    <text evidence="2">Repressor of jasmonate responses.</text>
</comment>
<feature type="compositionally biased region" description="Polar residues" evidence="3">
    <location>
        <begin position="116"/>
        <end position="131"/>
    </location>
</feature>
<dbReference type="AlphaFoldDB" id="A0A5A7PW51"/>
<dbReference type="Proteomes" id="UP000325081">
    <property type="component" value="Unassembled WGS sequence"/>
</dbReference>
<dbReference type="InterPro" id="IPR040390">
    <property type="entry name" value="TIFY/JAZ"/>
</dbReference>
<comment type="domain">
    <text evidence="2">The jas domain is required for interaction with COI1.</text>
</comment>
<evidence type="ECO:0000259" key="4">
    <source>
        <dbReference type="PROSITE" id="PS51320"/>
    </source>
</evidence>
<reference evidence="6" key="1">
    <citation type="journal article" date="2019" name="Curr. Biol.">
        <title>Genome Sequence of Striga asiatica Provides Insight into the Evolution of Plant Parasitism.</title>
        <authorList>
            <person name="Yoshida S."/>
            <person name="Kim S."/>
            <person name="Wafula E.K."/>
            <person name="Tanskanen J."/>
            <person name="Kim Y.M."/>
            <person name="Honaas L."/>
            <person name="Yang Z."/>
            <person name="Spallek T."/>
            <person name="Conn C.E."/>
            <person name="Ichihashi Y."/>
            <person name="Cheong K."/>
            <person name="Cui S."/>
            <person name="Der J.P."/>
            <person name="Gundlach H."/>
            <person name="Jiao Y."/>
            <person name="Hori C."/>
            <person name="Ishida J.K."/>
            <person name="Kasahara H."/>
            <person name="Kiba T."/>
            <person name="Kim M.S."/>
            <person name="Koo N."/>
            <person name="Laohavisit A."/>
            <person name="Lee Y.H."/>
            <person name="Lumba S."/>
            <person name="McCourt P."/>
            <person name="Mortimer J.C."/>
            <person name="Mutuku J.M."/>
            <person name="Nomura T."/>
            <person name="Sasaki-Sekimoto Y."/>
            <person name="Seto Y."/>
            <person name="Wang Y."/>
            <person name="Wakatake T."/>
            <person name="Sakakibara H."/>
            <person name="Demura T."/>
            <person name="Yamaguchi S."/>
            <person name="Yoneyama K."/>
            <person name="Manabe R.I."/>
            <person name="Nelson D.C."/>
            <person name="Schulman A.H."/>
            <person name="Timko M.P."/>
            <person name="dePamphilis C.W."/>
            <person name="Choi D."/>
            <person name="Shirasu K."/>
        </authorList>
    </citation>
    <scope>NUCLEOTIDE SEQUENCE [LARGE SCALE GENOMIC DNA]</scope>
    <source>
        <strain evidence="6">cv. UVA1</strain>
    </source>
</reference>
<gene>
    <name evidence="5" type="ORF">STAS_13124</name>
</gene>
<comment type="caution">
    <text evidence="5">The sequence shown here is derived from an EMBL/GenBank/DDBJ whole genome shotgun (WGS) entry which is preliminary data.</text>
</comment>
<dbReference type="Pfam" id="PF09425">
    <property type="entry name" value="Jas_motif"/>
    <property type="match status" value="1"/>
</dbReference>
<dbReference type="GO" id="GO:2000022">
    <property type="term" value="P:regulation of jasmonic acid mediated signaling pathway"/>
    <property type="evidence" value="ECO:0007669"/>
    <property type="project" value="UniProtKB-UniRule"/>
</dbReference>
<feature type="region of interest" description="Disordered" evidence="3">
    <location>
        <begin position="112"/>
        <end position="131"/>
    </location>
</feature>
<evidence type="ECO:0000313" key="5">
    <source>
        <dbReference type="EMBL" id="GER36752.1"/>
    </source>
</evidence>
<keyword evidence="2" id="KW-1184">Jasmonic acid signaling pathway</keyword>
<dbReference type="Pfam" id="PF06200">
    <property type="entry name" value="tify"/>
    <property type="match status" value="1"/>
</dbReference>
<dbReference type="GO" id="GO:0031347">
    <property type="term" value="P:regulation of defense response"/>
    <property type="evidence" value="ECO:0007669"/>
    <property type="project" value="UniProtKB-UniRule"/>
</dbReference>
<feature type="domain" description="Tify" evidence="4">
    <location>
        <begin position="38"/>
        <end position="72"/>
    </location>
</feature>
<evidence type="ECO:0000256" key="2">
    <source>
        <dbReference type="RuleBase" id="RU369065"/>
    </source>
</evidence>
<proteinExistence type="inferred from homology"/>
<dbReference type="PROSITE" id="PS51320">
    <property type="entry name" value="TIFY"/>
    <property type="match status" value="1"/>
</dbReference>
<evidence type="ECO:0000313" key="6">
    <source>
        <dbReference type="Proteomes" id="UP000325081"/>
    </source>
</evidence>
<sequence>MKRNCNLELQLVTPSSVFSRSSDNNGRYMNTTLDEERPNKITKPLTIFYNGRVASCDATELQAREIIFLASKEMEKKSNSGLGLSPYPSPLPNSPISSPTLKTSLKRFLEKRKTRAQSVNPCTNIRHNTEN</sequence>
<comment type="similarity">
    <text evidence="1 2">Belongs to the TIFY/JAZ family.</text>
</comment>
<dbReference type="SMART" id="SM00979">
    <property type="entry name" value="TIFY"/>
    <property type="match status" value="1"/>
</dbReference>
<name>A0A5A7PW51_STRAF</name>
<keyword evidence="2" id="KW-0539">Nucleus</keyword>
<evidence type="ECO:0000256" key="1">
    <source>
        <dbReference type="ARBA" id="ARBA00008614"/>
    </source>
</evidence>
<feature type="region of interest" description="Disordered" evidence="3">
    <location>
        <begin position="78"/>
        <end position="100"/>
    </location>
</feature>
<comment type="subcellular location">
    <subcellularLocation>
        <location evidence="2">Nucleus</location>
    </subcellularLocation>
</comment>
<protein>
    <recommendedName>
        <fullName evidence="2">Protein TIFY</fullName>
    </recommendedName>
    <alternativeName>
        <fullName evidence="2">Jasmonate ZIM domain-containing protein</fullName>
    </alternativeName>
</protein>
<dbReference type="InterPro" id="IPR018467">
    <property type="entry name" value="CCT_CS"/>
</dbReference>
<keyword evidence="6" id="KW-1185">Reference proteome</keyword>
<accession>A0A5A7PW51</accession>
<dbReference type="PANTHER" id="PTHR33077">
    <property type="entry name" value="PROTEIN TIFY 4A-RELATED-RELATED"/>
    <property type="match status" value="1"/>
</dbReference>
<organism evidence="5 6">
    <name type="scientific">Striga asiatica</name>
    <name type="common">Asiatic witchweed</name>
    <name type="synonym">Buchnera asiatica</name>
    <dbReference type="NCBI Taxonomy" id="4170"/>
    <lineage>
        <taxon>Eukaryota</taxon>
        <taxon>Viridiplantae</taxon>
        <taxon>Streptophyta</taxon>
        <taxon>Embryophyta</taxon>
        <taxon>Tracheophyta</taxon>
        <taxon>Spermatophyta</taxon>
        <taxon>Magnoliopsida</taxon>
        <taxon>eudicotyledons</taxon>
        <taxon>Gunneridae</taxon>
        <taxon>Pentapetalae</taxon>
        <taxon>asterids</taxon>
        <taxon>lamiids</taxon>
        <taxon>Lamiales</taxon>
        <taxon>Orobanchaceae</taxon>
        <taxon>Buchnereae</taxon>
        <taxon>Striga</taxon>
    </lineage>
</organism>
<evidence type="ECO:0000256" key="3">
    <source>
        <dbReference type="SAM" id="MobiDB-lite"/>
    </source>
</evidence>
<dbReference type="InterPro" id="IPR010399">
    <property type="entry name" value="Tify_dom"/>
</dbReference>
<dbReference type="EMBL" id="BKCP01005217">
    <property type="protein sequence ID" value="GER36752.1"/>
    <property type="molecule type" value="Genomic_DNA"/>
</dbReference>
<dbReference type="GO" id="GO:0005634">
    <property type="term" value="C:nucleus"/>
    <property type="evidence" value="ECO:0007669"/>
    <property type="project" value="UniProtKB-SubCell"/>
</dbReference>
<dbReference type="OrthoDB" id="782771at2759"/>
<dbReference type="GO" id="GO:0009611">
    <property type="term" value="P:response to wounding"/>
    <property type="evidence" value="ECO:0007669"/>
    <property type="project" value="UniProtKB-UniRule"/>
</dbReference>